<evidence type="ECO:0000256" key="3">
    <source>
        <dbReference type="ARBA" id="ARBA00022679"/>
    </source>
</evidence>
<feature type="domain" description="RNA 2-O ribose methyltransferase substrate binding" evidence="4">
    <location>
        <begin position="16"/>
        <end position="94"/>
    </location>
</feature>
<dbReference type="InterPro" id="IPR051259">
    <property type="entry name" value="rRNA_Methyltransferase"/>
</dbReference>
<dbReference type="Pfam" id="PF22435">
    <property type="entry name" value="MRM3-like_sub_bind"/>
    <property type="match status" value="1"/>
</dbReference>
<dbReference type="GO" id="GO:0032259">
    <property type="term" value="P:methylation"/>
    <property type="evidence" value="ECO:0007669"/>
    <property type="project" value="UniProtKB-KW"/>
</dbReference>
<dbReference type="Gene3D" id="3.40.1280.10">
    <property type="match status" value="1"/>
</dbReference>
<dbReference type="SUPFAM" id="SSF75217">
    <property type="entry name" value="alpha/beta knot"/>
    <property type="match status" value="1"/>
</dbReference>
<dbReference type="AlphaFoldDB" id="A0A6J6UPP4"/>
<dbReference type="GO" id="GO:0005737">
    <property type="term" value="C:cytoplasm"/>
    <property type="evidence" value="ECO:0007669"/>
    <property type="project" value="UniProtKB-ARBA"/>
</dbReference>
<dbReference type="EMBL" id="CAEZZJ010000088">
    <property type="protein sequence ID" value="CAB4760653.1"/>
    <property type="molecule type" value="Genomic_DNA"/>
</dbReference>
<dbReference type="PANTHER" id="PTHR43191:SF2">
    <property type="entry name" value="RRNA METHYLTRANSFERASE 3, MITOCHONDRIAL"/>
    <property type="match status" value="1"/>
</dbReference>
<dbReference type="InterPro" id="IPR029026">
    <property type="entry name" value="tRNA_m1G_MTases_N"/>
</dbReference>
<gene>
    <name evidence="5" type="ORF">UFOPK2852_00764</name>
</gene>
<evidence type="ECO:0000313" key="5">
    <source>
        <dbReference type="EMBL" id="CAB4760653.1"/>
    </source>
</evidence>
<dbReference type="GO" id="GO:0006396">
    <property type="term" value="P:RNA processing"/>
    <property type="evidence" value="ECO:0007669"/>
    <property type="project" value="InterPro"/>
</dbReference>
<accession>A0A6J6UPP4</accession>
<evidence type="ECO:0000256" key="2">
    <source>
        <dbReference type="ARBA" id="ARBA00022603"/>
    </source>
</evidence>
<dbReference type="GO" id="GO:0008173">
    <property type="term" value="F:RNA methyltransferase activity"/>
    <property type="evidence" value="ECO:0007669"/>
    <property type="project" value="InterPro"/>
</dbReference>
<dbReference type="InterPro" id="IPR029028">
    <property type="entry name" value="Alpha/beta_knot_MTases"/>
</dbReference>
<organism evidence="5">
    <name type="scientific">freshwater metagenome</name>
    <dbReference type="NCBI Taxonomy" id="449393"/>
    <lineage>
        <taxon>unclassified sequences</taxon>
        <taxon>metagenomes</taxon>
        <taxon>ecological metagenomes</taxon>
    </lineage>
</organism>
<reference evidence="5" key="1">
    <citation type="submission" date="2020-05" db="EMBL/GenBank/DDBJ databases">
        <authorList>
            <person name="Chiriac C."/>
            <person name="Salcher M."/>
            <person name="Ghai R."/>
            <person name="Kavagutti S V."/>
        </authorList>
    </citation>
    <scope>NUCLEOTIDE SEQUENCE</scope>
</reference>
<dbReference type="SUPFAM" id="SSF55315">
    <property type="entry name" value="L30e-like"/>
    <property type="match status" value="1"/>
</dbReference>
<dbReference type="CDD" id="cd18095">
    <property type="entry name" value="SpoU-like_rRNA-MTase"/>
    <property type="match status" value="1"/>
</dbReference>
<keyword evidence="3" id="KW-0808">Transferase</keyword>
<dbReference type="InterPro" id="IPR029064">
    <property type="entry name" value="Ribosomal_eL30-like_sf"/>
</dbReference>
<evidence type="ECO:0000256" key="1">
    <source>
        <dbReference type="ARBA" id="ARBA00007228"/>
    </source>
</evidence>
<dbReference type="PANTHER" id="PTHR43191">
    <property type="entry name" value="RRNA METHYLTRANSFERASE 3"/>
    <property type="match status" value="1"/>
</dbReference>
<dbReference type="GO" id="GO:0003723">
    <property type="term" value="F:RNA binding"/>
    <property type="evidence" value="ECO:0007669"/>
    <property type="project" value="InterPro"/>
</dbReference>
<dbReference type="InterPro" id="IPR013123">
    <property type="entry name" value="SpoU_subst-bd"/>
</dbReference>
<dbReference type="Pfam" id="PF00588">
    <property type="entry name" value="SpoU_methylase"/>
    <property type="match status" value="1"/>
</dbReference>
<protein>
    <submittedName>
        <fullName evidence="5">Unannotated protein</fullName>
    </submittedName>
</protein>
<dbReference type="InterPro" id="IPR053888">
    <property type="entry name" value="MRM3-like_sub_bind"/>
</dbReference>
<evidence type="ECO:0000259" key="4">
    <source>
        <dbReference type="SMART" id="SM00967"/>
    </source>
</evidence>
<dbReference type="InterPro" id="IPR001537">
    <property type="entry name" value="SpoU_MeTrfase"/>
</dbReference>
<sequence>MGSRGKKIRATEKEFIADGIQSVREVLSPSFDGAPILLHLYVTEKGYAKLVAEISPDLLSNAPIVHVSDAVMNEMAETESPQGILALCKFTEITLYKIKQREAKKIAYFWEIQDPGNCGTVIRTAEALGFDAVIFSNNSVDTYSPKTVRATVGALWHIPVVQGVSLEDLMEFSQANDFYTVALAGDGSGSIVELPKNERTILIFGNEARGLPEISGLNSRASIPMSGRSESLNVASAAAIAMFEVGIR</sequence>
<name>A0A6J6UPP4_9ZZZZ</name>
<comment type="similarity">
    <text evidence="1">Belongs to the class IV-like SAM-binding methyltransferase superfamily. RNA methyltransferase TrmH family.</text>
</comment>
<keyword evidence="2" id="KW-0489">Methyltransferase</keyword>
<dbReference type="SMART" id="SM00967">
    <property type="entry name" value="SpoU_sub_bind"/>
    <property type="match status" value="1"/>
</dbReference>
<dbReference type="Gene3D" id="3.30.1330.30">
    <property type="match status" value="1"/>
</dbReference>
<proteinExistence type="inferred from homology"/>